<dbReference type="Proteomes" id="UP000670475">
    <property type="component" value="Unassembled WGS sequence"/>
</dbReference>
<keyword evidence="3" id="KW-0813">Transport</keyword>
<dbReference type="RefSeq" id="WP_209339107.1">
    <property type="nucleotide sequence ID" value="NZ_JAGIQL010000019.1"/>
</dbReference>
<protein>
    <submittedName>
        <fullName evidence="9">ABC transporter ATP-binding protein</fullName>
    </submittedName>
</protein>
<dbReference type="GO" id="GO:0005524">
    <property type="term" value="F:ATP binding"/>
    <property type="evidence" value="ECO:0007669"/>
    <property type="project" value="UniProtKB-KW"/>
</dbReference>
<organism evidence="9 10">
    <name type="scientific">Streptomyces montanisoli</name>
    <dbReference type="NCBI Taxonomy" id="2798581"/>
    <lineage>
        <taxon>Bacteria</taxon>
        <taxon>Bacillati</taxon>
        <taxon>Actinomycetota</taxon>
        <taxon>Actinomycetes</taxon>
        <taxon>Kitasatosporales</taxon>
        <taxon>Streptomycetaceae</taxon>
        <taxon>Streptomyces</taxon>
    </lineage>
</organism>
<keyword evidence="4" id="KW-1003">Cell membrane</keyword>
<dbReference type="FunFam" id="3.40.50.300:FF:000016">
    <property type="entry name" value="Oligopeptide ABC transporter ATP-binding component"/>
    <property type="match status" value="1"/>
</dbReference>
<evidence type="ECO:0000313" key="9">
    <source>
        <dbReference type="EMBL" id="MBP0457336.1"/>
    </source>
</evidence>
<keyword evidence="7" id="KW-0472">Membrane</keyword>
<dbReference type="Pfam" id="PF08352">
    <property type="entry name" value="oligo_HPY"/>
    <property type="match status" value="1"/>
</dbReference>
<dbReference type="Gene3D" id="3.40.50.300">
    <property type="entry name" value="P-loop containing nucleotide triphosphate hydrolases"/>
    <property type="match status" value="1"/>
</dbReference>
<dbReference type="EMBL" id="JAGIQL010000019">
    <property type="protein sequence ID" value="MBP0457336.1"/>
    <property type="molecule type" value="Genomic_DNA"/>
</dbReference>
<dbReference type="SUPFAM" id="SSF52540">
    <property type="entry name" value="P-loop containing nucleoside triphosphate hydrolases"/>
    <property type="match status" value="1"/>
</dbReference>
<dbReference type="GO" id="GO:0015833">
    <property type="term" value="P:peptide transport"/>
    <property type="evidence" value="ECO:0007669"/>
    <property type="project" value="InterPro"/>
</dbReference>
<proteinExistence type="inferred from homology"/>
<evidence type="ECO:0000313" key="10">
    <source>
        <dbReference type="Proteomes" id="UP000670475"/>
    </source>
</evidence>
<evidence type="ECO:0000256" key="2">
    <source>
        <dbReference type="ARBA" id="ARBA00005417"/>
    </source>
</evidence>
<comment type="caution">
    <text evidence="9">The sequence shown here is derived from an EMBL/GenBank/DDBJ whole genome shotgun (WGS) entry which is preliminary data.</text>
</comment>
<dbReference type="InterPro" id="IPR003439">
    <property type="entry name" value="ABC_transporter-like_ATP-bd"/>
</dbReference>
<sequence length="327" mass="35300">MPLLEVTDLRVQYRTEDGPVHAAKDVSFSLERGEILALVGESGCGKTATAMAVPRLLDGGNATIGGKVVLDGTELTRLPEKRMQDIRGKDISVVFQEPMTSLNPAYTIGKQIGEVIRRHTDMNRGQVRERVVELLELVGMPDARRRLGAYPHELSGGMRQRVMIATAVACDPKVLIADEPTTALDVTIQAAVLDIIRRLREELGTAVILITHDLGVVAEVADHVVVMYSGRHVEHAPTAALFDKPQHPYTLGLMDALPARAARRGGRRRLTEIPGMVPPPTTDPDACQFAPRCARADAGCTAKRPALSRVDDGHLVACYHPGPGGTA</sequence>
<dbReference type="CDD" id="cd03257">
    <property type="entry name" value="ABC_NikE_OppD_transporters"/>
    <property type="match status" value="1"/>
</dbReference>
<dbReference type="SMART" id="SM00382">
    <property type="entry name" value="AAA"/>
    <property type="match status" value="1"/>
</dbReference>
<keyword evidence="10" id="KW-1185">Reference proteome</keyword>
<feature type="domain" description="ABC transporter" evidence="8">
    <location>
        <begin position="4"/>
        <end position="254"/>
    </location>
</feature>
<dbReference type="InterPro" id="IPR017871">
    <property type="entry name" value="ABC_transporter-like_CS"/>
</dbReference>
<dbReference type="InterPro" id="IPR027417">
    <property type="entry name" value="P-loop_NTPase"/>
</dbReference>
<gene>
    <name evidence="9" type="ORF">JFN87_07460</name>
</gene>
<evidence type="ECO:0000256" key="4">
    <source>
        <dbReference type="ARBA" id="ARBA00022475"/>
    </source>
</evidence>
<evidence type="ECO:0000256" key="5">
    <source>
        <dbReference type="ARBA" id="ARBA00022741"/>
    </source>
</evidence>
<dbReference type="AlphaFoldDB" id="A0A940MDX7"/>
<dbReference type="InterPro" id="IPR003593">
    <property type="entry name" value="AAA+_ATPase"/>
</dbReference>
<dbReference type="PROSITE" id="PS50893">
    <property type="entry name" value="ABC_TRANSPORTER_2"/>
    <property type="match status" value="1"/>
</dbReference>
<evidence type="ECO:0000256" key="1">
    <source>
        <dbReference type="ARBA" id="ARBA00004202"/>
    </source>
</evidence>
<keyword evidence="5" id="KW-0547">Nucleotide-binding</keyword>
<comment type="similarity">
    <text evidence="2">Belongs to the ABC transporter superfamily.</text>
</comment>
<accession>A0A940MDX7</accession>
<dbReference type="InterPro" id="IPR013563">
    <property type="entry name" value="Oligopep_ABC_C"/>
</dbReference>
<evidence type="ECO:0000256" key="6">
    <source>
        <dbReference type="ARBA" id="ARBA00022840"/>
    </source>
</evidence>
<dbReference type="NCBIfam" id="TIGR01727">
    <property type="entry name" value="oligo_HPY"/>
    <property type="match status" value="1"/>
</dbReference>
<keyword evidence="6 9" id="KW-0067">ATP-binding</keyword>
<dbReference type="Pfam" id="PF00005">
    <property type="entry name" value="ABC_tran"/>
    <property type="match status" value="1"/>
</dbReference>
<dbReference type="GO" id="GO:0005886">
    <property type="term" value="C:plasma membrane"/>
    <property type="evidence" value="ECO:0007669"/>
    <property type="project" value="UniProtKB-SubCell"/>
</dbReference>
<dbReference type="GO" id="GO:0016887">
    <property type="term" value="F:ATP hydrolysis activity"/>
    <property type="evidence" value="ECO:0007669"/>
    <property type="project" value="InterPro"/>
</dbReference>
<evidence type="ECO:0000259" key="8">
    <source>
        <dbReference type="PROSITE" id="PS50893"/>
    </source>
</evidence>
<comment type="subcellular location">
    <subcellularLocation>
        <location evidence="1">Cell membrane</location>
        <topology evidence="1">Peripheral membrane protein</topology>
    </subcellularLocation>
</comment>
<dbReference type="PANTHER" id="PTHR43297:SF2">
    <property type="entry name" value="DIPEPTIDE TRANSPORT ATP-BINDING PROTEIN DPPD"/>
    <property type="match status" value="1"/>
</dbReference>
<evidence type="ECO:0000256" key="7">
    <source>
        <dbReference type="ARBA" id="ARBA00023136"/>
    </source>
</evidence>
<name>A0A940MDX7_9ACTN</name>
<reference evidence="9" key="1">
    <citation type="submission" date="2021-03" db="EMBL/GenBank/DDBJ databases">
        <title>Whole genome sequence of Streptomyces bomunensis MMS17-BM035.</title>
        <authorList>
            <person name="Lee J.H."/>
        </authorList>
    </citation>
    <scope>NUCLEOTIDE SEQUENCE</scope>
    <source>
        <strain evidence="9">MMS17-BM035</strain>
    </source>
</reference>
<evidence type="ECO:0000256" key="3">
    <source>
        <dbReference type="ARBA" id="ARBA00022448"/>
    </source>
</evidence>
<dbReference type="PROSITE" id="PS00211">
    <property type="entry name" value="ABC_TRANSPORTER_1"/>
    <property type="match status" value="1"/>
</dbReference>
<dbReference type="InterPro" id="IPR050388">
    <property type="entry name" value="ABC_Ni/Peptide_Import"/>
</dbReference>
<dbReference type="PANTHER" id="PTHR43297">
    <property type="entry name" value="OLIGOPEPTIDE TRANSPORT ATP-BINDING PROTEIN APPD"/>
    <property type="match status" value="1"/>
</dbReference>